<evidence type="ECO:0000256" key="6">
    <source>
        <dbReference type="ARBA" id="ARBA00018612"/>
    </source>
</evidence>
<evidence type="ECO:0000256" key="11">
    <source>
        <dbReference type="ARBA" id="ARBA00023033"/>
    </source>
</evidence>
<evidence type="ECO:0000256" key="5">
    <source>
        <dbReference type="ARBA" id="ARBA00012881"/>
    </source>
</evidence>
<evidence type="ECO:0000256" key="3">
    <source>
        <dbReference type="ARBA" id="ARBA00007588"/>
    </source>
</evidence>
<dbReference type="Proteomes" id="UP001141434">
    <property type="component" value="Unassembled WGS sequence"/>
</dbReference>
<keyword evidence="9" id="KW-0521">NADP</keyword>
<dbReference type="InterPro" id="IPR036188">
    <property type="entry name" value="FAD/NAD-bd_sf"/>
</dbReference>
<proteinExistence type="inferred from homology"/>
<sequence length="502" mass="56622">MEPISRRPELASPDEMATRAQAPADQSLLRSTPADEMHDLLCVGFGPASLAIGIALHDAMDPALGRGASGPSWTPKVCFLERQKQFAWHSGMLVPGSRMQISFIKDLATLRDPRSSFTFLNYLHHKDRLIHFTNLGTFLPARMEFEDYMRWCAQRFENVVGYGEEVVEVVPGQTDARGEVDYFTVHSRNVATGQTSARRARKVVLAIGGRAKMPPDPRIIHSSKYCTTLPAMLKNESEAYNIAVVGSGQSAAEIFNDLHRRYPNSRTTLILRDSALRPSDDSPLYRKTKCITTNLGHLISVNEIFNPERVDSFFHLSPEERKQRIVTDKATNYSVVRLELIEQIYHDMYLQRVQNPDETQWQHRILPERKVARVEHHQPSSRMRVHVKSVQDETEGNEVLEVDAMMVATGYHRDAHEAMLDQVRALRPAGQAAWSPGRDYRVTLDPRKVSAQAGIWLQGCNEQTHGLSDSLLSVLSVRGGEIVNSMFGDQLSVQDTRLRAML</sequence>
<evidence type="ECO:0000256" key="7">
    <source>
        <dbReference type="ARBA" id="ARBA00022630"/>
    </source>
</evidence>
<comment type="similarity">
    <text evidence="3">Belongs to the lysine N(6)-hydroxylase/L-ornithine N(5)-oxygenase family.</text>
</comment>
<comment type="catalytic activity">
    <reaction evidence="13">
        <text>L-ornithine + NADPH + O2 = N(5)-hydroxy-L-ornithine + NADP(+) + H2O</text>
        <dbReference type="Rhea" id="RHEA:41508"/>
        <dbReference type="ChEBI" id="CHEBI:15377"/>
        <dbReference type="ChEBI" id="CHEBI:15379"/>
        <dbReference type="ChEBI" id="CHEBI:46911"/>
        <dbReference type="ChEBI" id="CHEBI:57783"/>
        <dbReference type="ChEBI" id="CHEBI:58349"/>
        <dbReference type="ChEBI" id="CHEBI:78275"/>
        <dbReference type="EC" id="1.14.13.196"/>
    </reaction>
</comment>
<evidence type="ECO:0000256" key="8">
    <source>
        <dbReference type="ARBA" id="ARBA00022827"/>
    </source>
</evidence>
<evidence type="ECO:0000256" key="13">
    <source>
        <dbReference type="ARBA" id="ARBA00047598"/>
    </source>
</evidence>
<comment type="caution">
    <text evidence="16">The sequence shown here is derived from an EMBL/GenBank/DDBJ whole genome shotgun (WGS) entry which is preliminary data.</text>
</comment>
<comment type="pathway">
    <text evidence="2">Siderophore biosynthesis.</text>
</comment>
<dbReference type="GeneID" id="81398544"/>
<dbReference type="InterPro" id="IPR025700">
    <property type="entry name" value="Lys/Orn_oxygenase"/>
</dbReference>
<dbReference type="EC" id="1.14.13.196" evidence="5"/>
<dbReference type="EMBL" id="JAPMSZ010000011">
    <property type="protein sequence ID" value="KAJ5084271.1"/>
    <property type="molecule type" value="Genomic_DNA"/>
</dbReference>
<keyword evidence="17" id="KW-1185">Reference proteome</keyword>
<name>A0A9W9JWT7_9EURO</name>
<dbReference type="PANTHER" id="PTHR42802:SF1">
    <property type="entry name" value="L-ORNITHINE N(5)-MONOOXYGENASE"/>
    <property type="match status" value="1"/>
</dbReference>
<reference evidence="16" key="1">
    <citation type="submission" date="2022-11" db="EMBL/GenBank/DDBJ databases">
        <authorList>
            <person name="Petersen C."/>
        </authorList>
    </citation>
    <scope>NUCLEOTIDE SEQUENCE</scope>
    <source>
        <strain evidence="16">IBT 34128</strain>
    </source>
</reference>
<reference evidence="16" key="2">
    <citation type="journal article" date="2023" name="IMA Fungus">
        <title>Comparative genomic study of the Penicillium genus elucidates a diverse pangenome and 15 lateral gene transfer events.</title>
        <authorList>
            <person name="Petersen C."/>
            <person name="Sorensen T."/>
            <person name="Nielsen M.R."/>
            <person name="Sondergaard T.E."/>
            <person name="Sorensen J.L."/>
            <person name="Fitzpatrick D.A."/>
            <person name="Frisvad J.C."/>
            <person name="Nielsen K.L."/>
        </authorList>
    </citation>
    <scope>NUCLEOTIDE SEQUENCE</scope>
    <source>
        <strain evidence="16">IBT 34128</strain>
    </source>
</reference>
<accession>A0A9W9JWT7</accession>
<evidence type="ECO:0000256" key="9">
    <source>
        <dbReference type="ARBA" id="ARBA00022857"/>
    </source>
</evidence>
<dbReference type="FunFam" id="3.50.50.60:FF:000195">
    <property type="entry name" value="L-ornithine N(5)-monooxygenase"/>
    <property type="match status" value="1"/>
</dbReference>
<evidence type="ECO:0000313" key="17">
    <source>
        <dbReference type="Proteomes" id="UP001141434"/>
    </source>
</evidence>
<keyword evidence="7" id="KW-0285">Flavoprotein</keyword>
<evidence type="ECO:0000256" key="2">
    <source>
        <dbReference type="ARBA" id="ARBA00004924"/>
    </source>
</evidence>
<keyword evidence="11" id="KW-0503">Monooxygenase</keyword>
<dbReference type="PANTHER" id="PTHR42802">
    <property type="entry name" value="MONOOXYGENASE"/>
    <property type="match status" value="1"/>
</dbReference>
<organism evidence="16 17">
    <name type="scientific">Penicillium alfredii</name>
    <dbReference type="NCBI Taxonomy" id="1506179"/>
    <lineage>
        <taxon>Eukaryota</taxon>
        <taxon>Fungi</taxon>
        <taxon>Dikarya</taxon>
        <taxon>Ascomycota</taxon>
        <taxon>Pezizomycotina</taxon>
        <taxon>Eurotiomycetes</taxon>
        <taxon>Eurotiomycetidae</taxon>
        <taxon>Eurotiales</taxon>
        <taxon>Aspergillaceae</taxon>
        <taxon>Penicillium</taxon>
    </lineage>
</organism>
<evidence type="ECO:0000256" key="12">
    <source>
        <dbReference type="ARBA" id="ARBA00030351"/>
    </source>
</evidence>
<dbReference type="GO" id="GO:0004497">
    <property type="term" value="F:monooxygenase activity"/>
    <property type="evidence" value="ECO:0007669"/>
    <property type="project" value="UniProtKB-KW"/>
</dbReference>
<dbReference type="AlphaFoldDB" id="A0A9W9JWT7"/>
<dbReference type="RefSeq" id="XP_056507668.1">
    <property type="nucleotide sequence ID" value="XM_056659375.1"/>
</dbReference>
<dbReference type="OrthoDB" id="3519933at2759"/>
<comment type="subunit">
    <text evidence="4">Homotetramer.</text>
</comment>
<evidence type="ECO:0000256" key="10">
    <source>
        <dbReference type="ARBA" id="ARBA00023002"/>
    </source>
</evidence>
<comment type="cofactor">
    <cofactor evidence="1">
        <name>FAD</name>
        <dbReference type="ChEBI" id="CHEBI:57692"/>
    </cofactor>
</comment>
<protein>
    <recommendedName>
        <fullName evidence="6">L-ornithine N(5)-monooxygenase</fullName>
        <ecNumber evidence="5">1.14.13.196</ecNumber>
    </recommendedName>
    <alternativeName>
        <fullName evidence="12">L-ornithine N(5)-oxygenase</fullName>
    </alternativeName>
</protein>
<keyword evidence="10" id="KW-0560">Oxidoreductase</keyword>
<dbReference type="Pfam" id="PF13434">
    <property type="entry name" value="Lys_Orn_oxgnase"/>
    <property type="match status" value="1"/>
</dbReference>
<evidence type="ECO:0000256" key="15">
    <source>
        <dbReference type="SAM" id="MobiDB-lite"/>
    </source>
</evidence>
<comment type="catalytic activity">
    <reaction evidence="14">
        <text>L-ornithine + NADH + O2 = N(5)-hydroxy-L-ornithine + NAD(+) + H2O</text>
        <dbReference type="Rhea" id="RHEA:41512"/>
        <dbReference type="ChEBI" id="CHEBI:15377"/>
        <dbReference type="ChEBI" id="CHEBI:15379"/>
        <dbReference type="ChEBI" id="CHEBI:46911"/>
        <dbReference type="ChEBI" id="CHEBI:57540"/>
        <dbReference type="ChEBI" id="CHEBI:57945"/>
        <dbReference type="ChEBI" id="CHEBI:78275"/>
        <dbReference type="EC" id="1.14.13.196"/>
    </reaction>
</comment>
<evidence type="ECO:0000313" key="16">
    <source>
        <dbReference type="EMBL" id="KAJ5084271.1"/>
    </source>
</evidence>
<evidence type="ECO:0000256" key="1">
    <source>
        <dbReference type="ARBA" id="ARBA00001974"/>
    </source>
</evidence>
<evidence type="ECO:0000256" key="14">
    <source>
        <dbReference type="ARBA" id="ARBA00049248"/>
    </source>
</evidence>
<feature type="region of interest" description="Disordered" evidence="15">
    <location>
        <begin position="1"/>
        <end position="25"/>
    </location>
</feature>
<gene>
    <name evidence="16" type="ORF">NUU61_008850</name>
</gene>
<dbReference type="GO" id="GO:0019290">
    <property type="term" value="P:siderophore biosynthetic process"/>
    <property type="evidence" value="ECO:0007669"/>
    <property type="project" value="UniProtKB-ARBA"/>
</dbReference>
<dbReference type="Gene3D" id="3.50.50.60">
    <property type="entry name" value="FAD/NAD(P)-binding domain"/>
    <property type="match status" value="1"/>
</dbReference>
<dbReference type="SUPFAM" id="SSF51905">
    <property type="entry name" value="FAD/NAD(P)-binding domain"/>
    <property type="match status" value="1"/>
</dbReference>
<keyword evidence="8" id="KW-0274">FAD</keyword>
<dbReference type="PRINTS" id="PR00368">
    <property type="entry name" value="FADPNR"/>
</dbReference>
<evidence type="ECO:0000256" key="4">
    <source>
        <dbReference type="ARBA" id="ARBA00011881"/>
    </source>
</evidence>
<dbReference type="GO" id="GO:0006879">
    <property type="term" value="P:intracellular iron ion homeostasis"/>
    <property type="evidence" value="ECO:0007669"/>
    <property type="project" value="TreeGrafter"/>
</dbReference>